<reference evidence="3 4" key="1">
    <citation type="submission" date="2020-02" db="EMBL/GenBank/DDBJ databases">
        <title>Full genome sequence of Nocardioides sp. R-3366.</title>
        <authorList>
            <person name="Im W.-T."/>
        </authorList>
    </citation>
    <scope>NUCLEOTIDE SEQUENCE [LARGE SCALE GENOMIC DNA]</scope>
    <source>
        <strain evidence="3 4">R-3366</strain>
    </source>
</reference>
<dbReference type="RefSeq" id="WP_165231453.1">
    <property type="nucleotide sequence ID" value="NZ_CP049257.1"/>
</dbReference>
<evidence type="ECO:0000256" key="2">
    <source>
        <dbReference type="SAM" id="MobiDB-lite"/>
    </source>
</evidence>
<evidence type="ECO:0000313" key="4">
    <source>
        <dbReference type="Proteomes" id="UP000502996"/>
    </source>
</evidence>
<dbReference type="KEGG" id="nano:G5V58_09310"/>
<dbReference type="EMBL" id="CP049257">
    <property type="protein sequence ID" value="QIG42935.1"/>
    <property type="molecule type" value="Genomic_DNA"/>
</dbReference>
<dbReference type="GO" id="GO:0016787">
    <property type="term" value="F:hydrolase activity"/>
    <property type="evidence" value="ECO:0007669"/>
    <property type="project" value="UniProtKB-KW"/>
</dbReference>
<evidence type="ECO:0000313" key="3">
    <source>
        <dbReference type="EMBL" id="QIG42935.1"/>
    </source>
</evidence>
<gene>
    <name evidence="3" type="ORF">G5V58_09310</name>
</gene>
<protein>
    <submittedName>
        <fullName evidence="3">Class F sortase</fullName>
    </submittedName>
</protein>
<dbReference type="SUPFAM" id="SSF63817">
    <property type="entry name" value="Sortase"/>
    <property type="match status" value="1"/>
</dbReference>
<dbReference type="Proteomes" id="UP000502996">
    <property type="component" value="Chromosome"/>
</dbReference>
<dbReference type="AlphaFoldDB" id="A0A6G6WCW0"/>
<keyword evidence="4" id="KW-1185">Reference proteome</keyword>
<sequence length="208" mass="21202">MSAAALTVAVAAGSGCAVGDPQPAATSTPTLAATAPPPHSAPAAAVAQRVGGVVPEAPEGIQLPDGRRVGIRPVGTTDNGLLDVPSDIDVAGWWSGGSRLGDPFGSTLVAAHVDSRTQGLGPFADLLSVHRGDRVYVWSAGLKQAFRIVSLRLRPQGTIGPRSSLHSPDGRRRLTLVTCAGPYDAARGGYQNLAVVTAVPLAKAVRRP</sequence>
<accession>A0A6G6WCW0</accession>
<keyword evidence="1" id="KW-0378">Hydrolase</keyword>
<dbReference type="InterPro" id="IPR005754">
    <property type="entry name" value="Sortase"/>
</dbReference>
<dbReference type="Pfam" id="PF04203">
    <property type="entry name" value="Sortase"/>
    <property type="match status" value="1"/>
</dbReference>
<dbReference type="CDD" id="cd05829">
    <property type="entry name" value="Sortase_F"/>
    <property type="match status" value="1"/>
</dbReference>
<proteinExistence type="predicted"/>
<feature type="region of interest" description="Disordered" evidence="2">
    <location>
        <begin position="16"/>
        <end position="40"/>
    </location>
</feature>
<organism evidence="3 4">
    <name type="scientific">Nocardioides anomalus</name>
    <dbReference type="NCBI Taxonomy" id="2712223"/>
    <lineage>
        <taxon>Bacteria</taxon>
        <taxon>Bacillati</taxon>
        <taxon>Actinomycetota</taxon>
        <taxon>Actinomycetes</taxon>
        <taxon>Propionibacteriales</taxon>
        <taxon>Nocardioidaceae</taxon>
        <taxon>Nocardioides</taxon>
    </lineage>
</organism>
<dbReference type="InterPro" id="IPR023365">
    <property type="entry name" value="Sortase_dom-sf"/>
</dbReference>
<dbReference type="Gene3D" id="2.40.260.10">
    <property type="entry name" value="Sortase"/>
    <property type="match status" value="1"/>
</dbReference>
<name>A0A6G6WCW0_9ACTN</name>
<feature type="compositionally biased region" description="Low complexity" evidence="2">
    <location>
        <begin position="16"/>
        <end position="34"/>
    </location>
</feature>
<dbReference type="InterPro" id="IPR042001">
    <property type="entry name" value="Sortase_F"/>
</dbReference>
<evidence type="ECO:0000256" key="1">
    <source>
        <dbReference type="ARBA" id="ARBA00022801"/>
    </source>
</evidence>